<protein>
    <submittedName>
        <fullName evidence="1">Uncharacterized protein</fullName>
    </submittedName>
</protein>
<keyword evidence="2" id="KW-1185">Reference proteome</keyword>
<comment type="caution">
    <text evidence="1">The sequence shown here is derived from an EMBL/GenBank/DDBJ whole genome shotgun (WGS) entry which is preliminary data.</text>
</comment>
<name>W6M989_9GAMM</name>
<reference evidence="1" key="2">
    <citation type="submission" date="2014-03" db="EMBL/GenBank/DDBJ databases">
        <title>Candidatus Competibacter-lineage genomes retrieved from metagenomes reveal functional metabolic diversity.</title>
        <authorList>
            <person name="McIlroy S.J."/>
            <person name="Albertsen M."/>
            <person name="Andresen E.K."/>
            <person name="Saunders A.M."/>
            <person name="Kristiansen R."/>
            <person name="Stokholm-Bjerregaard M."/>
            <person name="Nielsen K.L."/>
            <person name="Nielsen P.H."/>
        </authorList>
    </citation>
    <scope>NUCLEOTIDE SEQUENCE</scope>
    <source>
        <strain evidence="1">Run_A_D11</strain>
    </source>
</reference>
<proteinExistence type="predicted"/>
<dbReference type="Proteomes" id="UP000035760">
    <property type="component" value="Unassembled WGS sequence"/>
</dbReference>
<dbReference type="STRING" id="1400863.BN873_410011"/>
<sequence length="118" mass="13253">MPPSSACADPDTVAPTTQATISEHAAANWGELRFTMPFSWFERCLKSISWTFPVSRIHLEPHAVDKRLTPFKHDCSRRGCAWFCKASTTHQRLRCLHGHALLSLVTGHPGSHLFADDR</sequence>
<gene>
    <name evidence="1" type="ORF">BN873_410011</name>
</gene>
<evidence type="ECO:0000313" key="1">
    <source>
        <dbReference type="EMBL" id="CDI03164.1"/>
    </source>
</evidence>
<evidence type="ECO:0000313" key="2">
    <source>
        <dbReference type="Proteomes" id="UP000035760"/>
    </source>
</evidence>
<accession>W6M989</accession>
<dbReference type="EMBL" id="CBTJ020000049">
    <property type="protein sequence ID" value="CDI03164.1"/>
    <property type="molecule type" value="Genomic_DNA"/>
</dbReference>
<dbReference type="AlphaFoldDB" id="W6M989"/>
<reference evidence="1" key="1">
    <citation type="submission" date="2013-07" db="EMBL/GenBank/DDBJ databases">
        <authorList>
            <person name="McIlroy S."/>
        </authorList>
    </citation>
    <scope>NUCLEOTIDE SEQUENCE [LARGE SCALE GENOMIC DNA]</scope>
    <source>
        <strain evidence="1">Run_A_D11</strain>
    </source>
</reference>
<organism evidence="1 2">
    <name type="scientific">Candidatus Competibacter denitrificans Run_A_D11</name>
    <dbReference type="NCBI Taxonomy" id="1400863"/>
    <lineage>
        <taxon>Bacteria</taxon>
        <taxon>Pseudomonadati</taxon>
        <taxon>Pseudomonadota</taxon>
        <taxon>Gammaproteobacteria</taxon>
        <taxon>Candidatus Competibacteraceae</taxon>
        <taxon>Candidatus Competibacter</taxon>
    </lineage>
</organism>